<organism evidence="1">
    <name type="scientific">marine metagenome</name>
    <dbReference type="NCBI Taxonomy" id="408172"/>
    <lineage>
        <taxon>unclassified sequences</taxon>
        <taxon>metagenomes</taxon>
        <taxon>ecological metagenomes</taxon>
    </lineage>
</organism>
<proteinExistence type="predicted"/>
<dbReference type="EMBL" id="UINC01061268">
    <property type="protein sequence ID" value="SVB86665.1"/>
    <property type="molecule type" value="Genomic_DNA"/>
</dbReference>
<feature type="non-terminal residue" evidence="1">
    <location>
        <position position="447"/>
    </location>
</feature>
<dbReference type="AlphaFoldDB" id="A0A382HHW8"/>
<reference evidence="1" key="1">
    <citation type="submission" date="2018-05" db="EMBL/GenBank/DDBJ databases">
        <authorList>
            <person name="Lanie J.A."/>
            <person name="Ng W.-L."/>
            <person name="Kazmierczak K.M."/>
            <person name="Andrzejewski T.M."/>
            <person name="Davidsen T.M."/>
            <person name="Wayne K.J."/>
            <person name="Tettelin H."/>
            <person name="Glass J.I."/>
            <person name="Rusch D."/>
            <person name="Podicherti R."/>
            <person name="Tsui H.-C.T."/>
            <person name="Winkler M.E."/>
        </authorList>
    </citation>
    <scope>NUCLEOTIDE SEQUENCE</scope>
</reference>
<sequence>MIKKIIIKTVLIFFVFLNSLIYAADDISNMSSISDAAGNSAQAAADQLTSDAGKVVENIAGATEALGEANSDLGKALDTSIAQAESAMEFAQESLAKGDITAAVQAMSLVEGVADMALAAIPNPTSLDMEGIDFSEDFSPTEMAALSSMAGQMGVGKVIAMQKMAGQMSAVSEAGFDSKGMMGTLDAQGIGIGSAMTGLADAGMVDMASIAGGETFDMGNFDTGSFASMNVAEMGMSASMMAGALDALPVGAATAALETMAANPDMMGDMGGMMTGAIAATMGAKGMGEEMMSSMGASMGMEGMAGMADGMAGMAGMEEMGKAMAGMGMENMAKSLSSAFEDPSVGITTAMSGTVGMISGAISGKAATEKSAAAQGTEMKGSFAAGMSESGPEALEMPENVSESGMMMGAMVMAKPSLAGGLPGAMAPPEGMTALGLANDATPAGMS</sequence>
<name>A0A382HHW8_9ZZZZ</name>
<gene>
    <name evidence="1" type="ORF">METZ01_LOCUS239519</name>
</gene>
<protein>
    <submittedName>
        <fullName evidence="1">Uncharacterized protein</fullName>
    </submittedName>
</protein>
<accession>A0A382HHW8</accession>
<evidence type="ECO:0000313" key="1">
    <source>
        <dbReference type="EMBL" id="SVB86665.1"/>
    </source>
</evidence>